<proteinExistence type="predicted"/>
<name>A0ABS3BKU2_9BACT</name>
<dbReference type="Pfam" id="PF00535">
    <property type="entry name" value="Glycos_transf_2"/>
    <property type="match status" value="1"/>
</dbReference>
<dbReference type="InterPro" id="IPR001173">
    <property type="entry name" value="Glyco_trans_2-like"/>
</dbReference>
<dbReference type="InterPro" id="IPR029044">
    <property type="entry name" value="Nucleotide-diphossugar_trans"/>
</dbReference>
<reference evidence="2 3" key="1">
    <citation type="submission" date="2021-03" db="EMBL/GenBank/DDBJ databases">
        <title>novel species isolated from a fishpond in China.</title>
        <authorList>
            <person name="Lu H."/>
            <person name="Cai Z."/>
        </authorList>
    </citation>
    <scope>NUCLEOTIDE SEQUENCE [LARGE SCALE GENOMIC DNA]</scope>
    <source>
        <strain evidence="2 3">JCM 31546</strain>
    </source>
</reference>
<evidence type="ECO:0000259" key="1">
    <source>
        <dbReference type="Pfam" id="PF00535"/>
    </source>
</evidence>
<dbReference type="SUPFAM" id="SSF53448">
    <property type="entry name" value="Nucleotide-diphospho-sugar transferases"/>
    <property type="match status" value="1"/>
</dbReference>
<keyword evidence="3" id="KW-1185">Reference proteome</keyword>
<evidence type="ECO:0000313" key="2">
    <source>
        <dbReference type="EMBL" id="MBN7799915.1"/>
    </source>
</evidence>
<evidence type="ECO:0000313" key="3">
    <source>
        <dbReference type="Proteomes" id="UP000664698"/>
    </source>
</evidence>
<feature type="domain" description="Glycosyltransferase 2-like" evidence="1">
    <location>
        <begin position="8"/>
        <end position="141"/>
    </location>
</feature>
<dbReference type="Gene3D" id="3.90.550.10">
    <property type="entry name" value="Spore Coat Polysaccharide Biosynthesis Protein SpsA, Chain A"/>
    <property type="match status" value="1"/>
</dbReference>
<dbReference type="PANTHER" id="PTHR22916">
    <property type="entry name" value="GLYCOSYLTRANSFERASE"/>
    <property type="match status" value="1"/>
</dbReference>
<dbReference type="RefSeq" id="WP_206567887.1">
    <property type="nucleotide sequence ID" value="NZ_JAFKCW010000001.1"/>
</dbReference>
<gene>
    <name evidence="2" type="ORF">J0A67_03535</name>
</gene>
<dbReference type="Proteomes" id="UP000664698">
    <property type="component" value="Unassembled WGS sequence"/>
</dbReference>
<organism evidence="2 3">
    <name type="scientific">Algoriphagus aestuariicola</name>
    <dbReference type="NCBI Taxonomy" id="1852016"/>
    <lineage>
        <taxon>Bacteria</taxon>
        <taxon>Pseudomonadati</taxon>
        <taxon>Bacteroidota</taxon>
        <taxon>Cytophagia</taxon>
        <taxon>Cytophagales</taxon>
        <taxon>Cyclobacteriaceae</taxon>
        <taxon>Algoriphagus</taxon>
    </lineage>
</organism>
<sequence>MKQNPLVSIVVPVFNTEKFVGATIESVQAQSYSNWELILVDDCSRDRSVEICTEYRQKDPRIRIVAMPKNKGALEARNEGIRNARGRFLCFLDSDDTYEPEKLNYQVEFMMAKNVPVSFTMYQRISESGNVIALSNTFFRSEFNHQQLLGNPAFSIITLMVDRDKVDVPIVEAGVIKAEDYVFHLMILKQGFVAHGIPVVLSNYRIREGSRSNSFFGCAKDMWKVLVQIEKLSFIEASFYFSRYLLKGAWKRLALSKQLILLGDYSK</sequence>
<dbReference type="PANTHER" id="PTHR22916:SF3">
    <property type="entry name" value="UDP-GLCNAC:BETAGAL BETA-1,3-N-ACETYLGLUCOSAMINYLTRANSFERASE-LIKE PROTEIN 1"/>
    <property type="match status" value="1"/>
</dbReference>
<protein>
    <submittedName>
        <fullName evidence="2">Glycosyltransferase family 2 protein</fullName>
    </submittedName>
</protein>
<dbReference type="EMBL" id="JAFKCW010000001">
    <property type="protein sequence ID" value="MBN7799915.1"/>
    <property type="molecule type" value="Genomic_DNA"/>
</dbReference>
<comment type="caution">
    <text evidence="2">The sequence shown here is derived from an EMBL/GenBank/DDBJ whole genome shotgun (WGS) entry which is preliminary data.</text>
</comment>
<accession>A0ABS3BKU2</accession>